<dbReference type="EMBL" id="WJXA01000010">
    <property type="protein sequence ID" value="KAF7130116.1"/>
    <property type="molecule type" value="Genomic_DNA"/>
</dbReference>
<evidence type="ECO:0000313" key="2">
    <source>
        <dbReference type="EMBL" id="KAF7130116.1"/>
    </source>
</evidence>
<evidence type="ECO:0000313" key="3">
    <source>
        <dbReference type="Proteomes" id="UP000626092"/>
    </source>
</evidence>
<feature type="domain" description="DUF3730" evidence="1">
    <location>
        <begin position="82"/>
        <end position="348"/>
    </location>
</feature>
<keyword evidence="3" id="KW-1185">Reference proteome</keyword>
<dbReference type="PANTHER" id="PTHR16212">
    <property type="entry name" value="FOCADHESIN FAMILY MEMBER"/>
    <property type="match status" value="1"/>
</dbReference>
<protein>
    <recommendedName>
        <fullName evidence="1">DUF3730 domain-containing protein</fullName>
    </recommendedName>
</protein>
<reference evidence="2" key="1">
    <citation type="submission" date="2019-11" db="EMBL/GenBank/DDBJ databases">
        <authorList>
            <person name="Liu Y."/>
            <person name="Hou J."/>
            <person name="Li T.-Q."/>
            <person name="Guan C.-H."/>
            <person name="Wu X."/>
            <person name="Wu H.-Z."/>
            <person name="Ling F."/>
            <person name="Zhang R."/>
            <person name="Shi X.-G."/>
            <person name="Ren J.-P."/>
            <person name="Chen E.-F."/>
            <person name="Sun J.-M."/>
        </authorList>
    </citation>
    <scope>NUCLEOTIDE SEQUENCE</scope>
    <source>
        <strain evidence="2">Adult_tree_wgs_1</strain>
        <tissue evidence="2">Leaves</tissue>
    </source>
</reference>
<feature type="domain" description="DUF3730" evidence="1">
    <location>
        <begin position="648"/>
        <end position="838"/>
    </location>
</feature>
<accession>A0A834GF63</accession>
<dbReference type="InterPro" id="IPR016024">
    <property type="entry name" value="ARM-type_fold"/>
</dbReference>
<dbReference type="SUPFAM" id="SSF48371">
    <property type="entry name" value="ARM repeat"/>
    <property type="match status" value="2"/>
</dbReference>
<sequence length="1980" mass="220727">MDSYSSLLDRTRAPHLSLQKFAVISIFEKLRSSPPPLNPDSDPGRDAVTQCLRSASPAVVDQSVRELCRLVKDSKLDLSRALLELQSALEGCESRFVDVFVKGLGFLVRYGFRCNSSSFRFPSAETHPFVKVLSCRREVQSELVQQVLLFIAQNKRFGMVEVCDFLRPFMYFSIIRKPDSTSLSMFLKDLITSMVSMCCSFPLEALPLIKLLVGCLKSFTAVEVDEFRNIHYFVDYIADACVVVLRNLVKTGLQVQEAQLCVVELLETVFSLFPDMHKHSGGVEPVVEVWKRLVCGQKELGLSYIPELSRVTLSLFITLIQSEFEHQQLSILKLLIFLFKWKSENDFADTFGLREELLFVFPIINLVSSPSKSVKPAAIDLLSTMKMLSVSLPVATKKELIVQGKFPPVSRAGDIVFRLLQHLWFQDQPSLSSSFFLNFGPNDGTSVNNMHNVPKTWTSQLREYALWIVERRKSSLPISQSQEIFLAEMPLLLSAIASVLVLHDKLGSSAVDLLAVVSIMDPKLGVPLLLTVLYYNNILSGKDKDGSFLKMLLKLLGMLPSLASHPLMIPLILQTILPMLQKDAKPLDFSLRVLWELEMHTKVHAQVVIVILERRETLPHLNSRVIYDLIVARDCITFFIVVHFTIRVLYATGTRLLCKAWEINDRVFGSLQGVLLPKSFNQFMSERNICISMAASILDVCRKNPDRGVDLILSVSVGGEHIASSFLISPLNQQACIESEDPIIQALGFQSLSHLCEADVIDFYTAWDVVSKHVLDSLGHPHVSHRACLLLRWGAMDAEAYPEAAGNVIQILWNVGTSKHSDRGSLWAKARVSAFEALTQYEVPHILKSLPDFKKWSMELLISETDPDVLRAMEVFEVKIINYEHITRRRSVKEKRVAGNKIEKLLDVFPQVIFASGNISGARKLPGAALFCLPLTSKDDNRGNQKLQALQDVHAEYENAVVEIAASLQLSRNILIALLSLKSWKPFMQRWMRDSVILLDAKATSTVLDKASKAANGIFKIMRRIAEESIPRSAENIALALGAFCEVLPQSAHAVKSTASKFLLGWLFQYEHEHRQWSAAVSLGLISSCLHVTDHKQKFQNIKALIEVASCSKSTLVKGACGVGLGFSCQDLLTRVEASDDSNLEKETHKIQEVEILGRIVRVLSQMMCKLSPSLFDLLESISVYFPLATDDTDPYLTAESLDENCNGLEEDIWGIAGLVLGLGSSIGAIYRSGAHDVVHKIKAFIISWISNSNPLVQNSFGSEALDIAFSVGSCLALPSVVAFCQRVELINDTELDYLVSGLKELISEVLSVKKSCAFRQSLLMASCVGAGSLLACISNEGVHSLEVELVKDLLALFRECYSNPHPPLIPLGGMLGVVNALGAGAGTVIHNYPSTTLQIAYGQMDSFHIVGPLQASSVLEAQLTALIQEMFLVAQNSDDCQLQQHAAWAVSFLRHHLWFREFHKVDVSFPINAAGQKSVSQNLPHNGVVMELSLWLMHLNYPGTGTFSHVNTVATVIRCLSQAPRLPALDWGAIVRRCMKYEGQVAELSSPNLAPKRGILREECLQLSLAHAKQLNPLLSFLDELSDLSRFRTLEINLQSWFLSHLADLIKVFSGSRLEKLFDDVANFFSSLVSNQVCNVEHKSSLRVSCWNGLYLCINETSLDSEVYVPVMEHCMEALFSSLPILHSAPASEGMELVHSVEWSAAVRCLARARQGWLFNLLQVFQIVILFVIIDTDALLNEEEACFKIIRSVPSAWVKYDNVYCFWCHVQVPEGKIEERDRDFSEVAKKTRAKARLIKIGSIPLSDLGKLKAYLLNTKSDGIWDVLVDVVSSLQHVEGRIKRQWLLDAVEISCVTCYPSTALQFLGLLCGSFSKYMPLLVLDPVTVLSDLPVTLSSLLLDNSSWGVAAESVVSYLWASTERIYDWERGFDTPSPYPPIDDSESDMAVFLLRVMHCACVSLRAYLPPEKQLKLANLMIP</sequence>
<dbReference type="InterPro" id="IPR045163">
    <property type="entry name" value="Focadhesin/RST1"/>
</dbReference>
<dbReference type="PANTHER" id="PTHR16212:SF4">
    <property type="entry name" value="FOCADHESIN"/>
    <property type="match status" value="1"/>
</dbReference>
<proteinExistence type="predicted"/>
<dbReference type="GO" id="GO:0060147">
    <property type="term" value="P:regulation of post-transcriptional gene silencing"/>
    <property type="evidence" value="ECO:0007669"/>
    <property type="project" value="InterPro"/>
</dbReference>
<dbReference type="Proteomes" id="UP000626092">
    <property type="component" value="Unassembled WGS sequence"/>
</dbReference>
<gene>
    <name evidence="2" type="ORF">RHSIM_Rhsim10G0018100</name>
</gene>
<comment type="caution">
    <text evidence="2">The sequence shown here is derived from an EMBL/GenBank/DDBJ whole genome shotgun (WGS) entry which is preliminary data.</text>
</comment>
<dbReference type="OrthoDB" id="6125419at2759"/>
<dbReference type="Pfam" id="PF12530">
    <property type="entry name" value="DUF3730"/>
    <property type="match status" value="2"/>
</dbReference>
<evidence type="ECO:0000259" key="1">
    <source>
        <dbReference type="Pfam" id="PF12530"/>
    </source>
</evidence>
<organism evidence="2 3">
    <name type="scientific">Rhododendron simsii</name>
    <name type="common">Sims's rhododendron</name>
    <dbReference type="NCBI Taxonomy" id="118357"/>
    <lineage>
        <taxon>Eukaryota</taxon>
        <taxon>Viridiplantae</taxon>
        <taxon>Streptophyta</taxon>
        <taxon>Embryophyta</taxon>
        <taxon>Tracheophyta</taxon>
        <taxon>Spermatophyta</taxon>
        <taxon>Magnoliopsida</taxon>
        <taxon>eudicotyledons</taxon>
        <taxon>Gunneridae</taxon>
        <taxon>Pentapetalae</taxon>
        <taxon>asterids</taxon>
        <taxon>Ericales</taxon>
        <taxon>Ericaceae</taxon>
        <taxon>Ericoideae</taxon>
        <taxon>Rhodoreae</taxon>
        <taxon>Rhododendron</taxon>
    </lineage>
</organism>
<dbReference type="InterPro" id="IPR022542">
    <property type="entry name" value="FOCAD/RST1_DUF3730"/>
</dbReference>
<name>A0A834GF63_RHOSS</name>